<name>A0ACC0GGX6_9ERIC</name>
<organism evidence="1 2">
    <name type="scientific">Camellia lanceoleosa</name>
    <dbReference type="NCBI Taxonomy" id="1840588"/>
    <lineage>
        <taxon>Eukaryota</taxon>
        <taxon>Viridiplantae</taxon>
        <taxon>Streptophyta</taxon>
        <taxon>Embryophyta</taxon>
        <taxon>Tracheophyta</taxon>
        <taxon>Spermatophyta</taxon>
        <taxon>Magnoliopsida</taxon>
        <taxon>eudicotyledons</taxon>
        <taxon>Gunneridae</taxon>
        <taxon>Pentapetalae</taxon>
        <taxon>asterids</taxon>
        <taxon>Ericales</taxon>
        <taxon>Theaceae</taxon>
        <taxon>Camellia</taxon>
    </lineage>
</organism>
<dbReference type="Proteomes" id="UP001060215">
    <property type="component" value="Chromosome 8"/>
</dbReference>
<accession>A0ACC0GGX6</accession>
<proteinExistence type="predicted"/>
<reference evidence="1 2" key="1">
    <citation type="journal article" date="2022" name="Plant J.">
        <title>Chromosome-level genome of Camellia lanceoleosa provides a valuable resource for understanding genome evolution and self-incompatibility.</title>
        <authorList>
            <person name="Gong W."/>
            <person name="Xiao S."/>
            <person name="Wang L."/>
            <person name="Liao Z."/>
            <person name="Chang Y."/>
            <person name="Mo W."/>
            <person name="Hu G."/>
            <person name="Li W."/>
            <person name="Zhao G."/>
            <person name="Zhu H."/>
            <person name="Hu X."/>
            <person name="Ji K."/>
            <person name="Xiang X."/>
            <person name="Song Q."/>
            <person name="Yuan D."/>
            <person name="Jin S."/>
            <person name="Zhang L."/>
        </authorList>
    </citation>
    <scope>NUCLEOTIDE SEQUENCE [LARGE SCALE GENOMIC DNA]</scope>
    <source>
        <strain evidence="1">SQ_2022a</strain>
    </source>
</reference>
<keyword evidence="2" id="KW-1185">Reference proteome</keyword>
<evidence type="ECO:0000313" key="2">
    <source>
        <dbReference type="Proteomes" id="UP001060215"/>
    </source>
</evidence>
<comment type="caution">
    <text evidence="1">The sequence shown here is derived from an EMBL/GenBank/DDBJ whole genome shotgun (WGS) entry which is preliminary data.</text>
</comment>
<evidence type="ECO:0000313" key="1">
    <source>
        <dbReference type="EMBL" id="KAI8000305.1"/>
    </source>
</evidence>
<protein>
    <submittedName>
        <fullName evidence="1">Plant SNARE 13</fullName>
    </submittedName>
</protein>
<dbReference type="EMBL" id="CM045765">
    <property type="protein sequence ID" value="KAI8000305.1"/>
    <property type="molecule type" value="Genomic_DNA"/>
</dbReference>
<gene>
    <name evidence="1" type="ORF">LOK49_LG09G02890</name>
</gene>
<sequence length="72" mass="8077">MLRLLCCLFGKEVHCSCSRYVSSLGNKRVELFDMEAGASDPTADDNVQMESGEIRTLFISASEQFVEHDVLF</sequence>